<dbReference type="Gene3D" id="1.10.1760.20">
    <property type="match status" value="1"/>
</dbReference>
<keyword evidence="1" id="KW-0472">Membrane</keyword>
<feature type="transmembrane region" description="Helical" evidence="1">
    <location>
        <begin position="158"/>
        <end position="175"/>
    </location>
</feature>
<dbReference type="GeneID" id="42774599"/>
<dbReference type="OrthoDB" id="5198189at2"/>
<reference evidence="2 3" key="1">
    <citation type="submission" date="2016-06" db="EMBL/GenBank/DDBJ databases">
        <authorList>
            <person name="Kjaerup R.B."/>
            <person name="Dalgaard T.S."/>
            <person name="Juul-Madsen H.R."/>
        </authorList>
    </citation>
    <scope>NUCLEOTIDE SEQUENCE [LARGE SCALE GENOMIC DNA]</scope>
    <source>
        <strain evidence="2 3">373-A1</strain>
    </source>
</reference>
<keyword evidence="3" id="KW-1185">Reference proteome</keyword>
<dbReference type="Pfam" id="PF07155">
    <property type="entry name" value="ECF-ribofla_trS"/>
    <property type="match status" value="1"/>
</dbReference>
<evidence type="ECO:0000313" key="2">
    <source>
        <dbReference type="EMBL" id="OBY10671.1"/>
    </source>
</evidence>
<dbReference type="RefSeq" id="WP_027096759.1">
    <property type="nucleotide sequence ID" value="NZ_CABHIH010000002.1"/>
</dbReference>
<protein>
    <submittedName>
        <fullName evidence="2">ECF transporter S component</fullName>
    </submittedName>
</protein>
<dbReference type="InterPro" id="IPR009825">
    <property type="entry name" value="ECF_substrate-spec-like"/>
</dbReference>
<dbReference type="eggNOG" id="COG4720">
    <property type="taxonomic scope" value="Bacteria"/>
</dbReference>
<accession>A0A174QBJ2</accession>
<keyword evidence="1" id="KW-1133">Transmembrane helix</keyword>
<sequence>MQNESRVKKKKLISTLIILVLIPTTILFGKIALGDRRYYFISLLVIIYTMIPFFMLFEKRKPKAREIILISSLSAIGVAGRMIFFMTPHFKPVMAIVIITGVALGREAGFLTGAITAFVSNFFFGQGPWTPWQMFSFGLVGFLSGVIFSKEIIKPKRIILCIFGGLSTFFIYGFIMNTSSVFMMNSHISFATLTAFILSGVPVDAIHALSTVIFLYLISEPMIEKLSRIKVKHGLLDNIESRVIS</sequence>
<organism evidence="2 3">
    <name type="scientific">Clostridium paraputrificum</name>
    <dbReference type="NCBI Taxonomy" id="29363"/>
    <lineage>
        <taxon>Bacteria</taxon>
        <taxon>Bacillati</taxon>
        <taxon>Bacillota</taxon>
        <taxon>Clostridia</taxon>
        <taxon>Eubacteriales</taxon>
        <taxon>Clostridiaceae</taxon>
        <taxon>Clostridium</taxon>
    </lineage>
</organism>
<evidence type="ECO:0000256" key="1">
    <source>
        <dbReference type="SAM" id="Phobius"/>
    </source>
</evidence>
<name>A0A174QBJ2_9CLOT</name>
<feature type="transmembrane region" description="Helical" evidence="1">
    <location>
        <begin position="12"/>
        <end position="32"/>
    </location>
</feature>
<dbReference type="Proteomes" id="UP000092714">
    <property type="component" value="Unassembled WGS sequence"/>
</dbReference>
<dbReference type="AlphaFoldDB" id="A0A174QBJ2"/>
<proteinExistence type="predicted"/>
<dbReference type="GO" id="GO:0016020">
    <property type="term" value="C:membrane"/>
    <property type="evidence" value="ECO:0007669"/>
    <property type="project" value="InterPro"/>
</dbReference>
<feature type="transmembrane region" description="Helical" evidence="1">
    <location>
        <begin position="38"/>
        <end position="55"/>
    </location>
</feature>
<dbReference type="EMBL" id="MAPZ01000019">
    <property type="protein sequence ID" value="OBY10671.1"/>
    <property type="molecule type" value="Genomic_DNA"/>
</dbReference>
<feature type="transmembrane region" description="Helical" evidence="1">
    <location>
        <begin position="132"/>
        <end position="149"/>
    </location>
</feature>
<keyword evidence="1" id="KW-0812">Transmembrane</keyword>
<evidence type="ECO:0000313" key="3">
    <source>
        <dbReference type="Proteomes" id="UP000092714"/>
    </source>
</evidence>
<feature type="transmembrane region" description="Helical" evidence="1">
    <location>
        <begin position="195"/>
        <end position="218"/>
    </location>
</feature>
<gene>
    <name evidence="2" type="ORF">CP373A1_09180</name>
</gene>
<comment type="caution">
    <text evidence="2">The sequence shown here is derived from an EMBL/GenBank/DDBJ whole genome shotgun (WGS) entry which is preliminary data.</text>
</comment>